<organism evidence="2 3">
    <name type="scientific">Ustilago trichophora</name>
    <dbReference type="NCBI Taxonomy" id="86804"/>
    <lineage>
        <taxon>Eukaryota</taxon>
        <taxon>Fungi</taxon>
        <taxon>Dikarya</taxon>
        <taxon>Basidiomycota</taxon>
        <taxon>Ustilaginomycotina</taxon>
        <taxon>Ustilaginomycetes</taxon>
        <taxon>Ustilaginales</taxon>
        <taxon>Ustilaginaceae</taxon>
        <taxon>Ustilago</taxon>
    </lineage>
</organism>
<evidence type="ECO:0000313" key="2">
    <source>
        <dbReference type="EMBL" id="SPO20930.1"/>
    </source>
</evidence>
<evidence type="ECO:0000313" key="3">
    <source>
        <dbReference type="Proteomes" id="UP000324022"/>
    </source>
</evidence>
<sequence>MELAAEQGAIYLDAVQKFACHEAGKGIEDAPPPVSSFPHYDFGAMYSYGEPYLTAQTVQMYENCDENTNRLGRKAVADFCAWFYVFSKGFIHPLIISSDTMRSKNFQDKLGQRIQFDFPWAAQKCPGLDEVCQPFYSTIVPIKGFETASHVDEREADPSILVNFGQHAILELLEYNSKVELQPLDIVIFSANRIRHRVVQHPKCVKAGHNPAKRWSITCFFLQALAFREEPNDDILAYIKRAKRTIEAQFGESSSDVEQTSRGDRRDSGRDTAGRKKSRSHG</sequence>
<evidence type="ECO:0000256" key="1">
    <source>
        <dbReference type="SAM" id="MobiDB-lite"/>
    </source>
</evidence>
<accession>A0A5C3DTF2</accession>
<keyword evidence="3" id="KW-1185">Reference proteome</keyword>
<dbReference type="OrthoDB" id="2556759at2759"/>
<dbReference type="EMBL" id="OOIN01000002">
    <property type="protein sequence ID" value="SPO20930.1"/>
    <property type="molecule type" value="Genomic_DNA"/>
</dbReference>
<feature type="region of interest" description="Disordered" evidence="1">
    <location>
        <begin position="250"/>
        <end position="282"/>
    </location>
</feature>
<name>A0A5C3DTF2_9BASI</name>
<proteinExistence type="predicted"/>
<dbReference type="AlphaFoldDB" id="A0A5C3DTF2"/>
<protein>
    <submittedName>
        <fullName evidence="2">Uncharacterized protein</fullName>
    </submittedName>
</protein>
<feature type="compositionally biased region" description="Basic and acidic residues" evidence="1">
    <location>
        <begin position="259"/>
        <end position="274"/>
    </location>
</feature>
<dbReference type="Proteomes" id="UP000324022">
    <property type="component" value="Unassembled WGS sequence"/>
</dbReference>
<reference evidence="2 3" key="1">
    <citation type="submission" date="2018-03" db="EMBL/GenBank/DDBJ databases">
        <authorList>
            <person name="Guldener U."/>
        </authorList>
    </citation>
    <scope>NUCLEOTIDE SEQUENCE [LARGE SCALE GENOMIC DNA]</scope>
    <source>
        <strain evidence="2 3">NBRC100155</strain>
    </source>
</reference>
<dbReference type="Gene3D" id="3.60.130.30">
    <property type="match status" value="1"/>
</dbReference>
<gene>
    <name evidence="2" type="ORF">UTRI_00407</name>
</gene>